<reference evidence="2" key="1">
    <citation type="submission" date="2018-06" db="EMBL/GenBank/DDBJ databases">
        <title>Aestuariibacter litoralis strain KCTC 52945T.</title>
        <authorList>
            <person name="Li X."/>
            <person name="Salam N."/>
            <person name="Li J.-L."/>
            <person name="Chen Y.-M."/>
            <person name="Yang Z.-W."/>
            <person name="Zhang L.-Y."/>
            <person name="Han M.-X."/>
            <person name="Xiao M."/>
            <person name="Li W.-J."/>
        </authorList>
    </citation>
    <scope>NUCLEOTIDE SEQUENCE [LARGE SCALE GENOMIC DNA]</scope>
    <source>
        <strain evidence="2">KCTC 52945</strain>
    </source>
</reference>
<protein>
    <submittedName>
        <fullName evidence="1">Uncharacterized protein</fullName>
    </submittedName>
</protein>
<dbReference type="AlphaFoldDB" id="A0A2W2AJ05"/>
<keyword evidence="2" id="KW-1185">Reference proteome</keyword>
<dbReference type="Proteomes" id="UP000248795">
    <property type="component" value="Unassembled WGS sequence"/>
</dbReference>
<organism evidence="1 2">
    <name type="scientific">Aestuariivirga litoralis</name>
    <dbReference type="NCBI Taxonomy" id="2650924"/>
    <lineage>
        <taxon>Bacteria</taxon>
        <taxon>Pseudomonadati</taxon>
        <taxon>Pseudomonadota</taxon>
        <taxon>Alphaproteobacteria</taxon>
        <taxon>Hyphomicrobiales</taxon>
        <taxon>Aestuariivirgaceae</taxon>
        <taxon>Aestuariivirga</taxon>
    </lineage>
</organism>
<gene>
    <name evidence="1" type="ORF">DK847_19375</name>
</gene>
<accession>A0A2W2AJ05</accession>
<evidence type="ECO:0000313" key="2">
    <source>
        <dbReference type="Proteomes" id="UP000248795"/>
    </source>
</evidence>
<name>A0A2W2AJ05_9HYPH</name>
<dbReference type="EMBL" id="QKVK01000013">
    <property type="protein sequence ID" value="PZF75261.1"/>
    <property type="molecule type" value="Genomic_DNA"/>
</dbReference>
<sequence>MRRHVLEGDDGKDDGSFYIWHRTAPSVPDCLTTMATALDGFVAEEDGAIGFGINRQQNKKTEFIRGFGAILVENGVEFTSPLMKAMAITATTVLDDPEVDVSFRDIKQTLNTAGLTGPPKKPLS</sequence>
<evidence type="ECO:0000313" key="1">
    <source>
        <dbReference type="EMBL" id="PZF75261.1"/>
    </source>
</evidence>
<comment type="caution">
    <text evidence="1">The sequence shown here is derived from an EMBL/GenBank/DDBJ whole genome shotgun (WGS) entry which is preliminary data.</text>
</comment>
<proteinExistence type="predicted"/>